<dbReference type="AlphaFoldDB" id="A0A9Q0AYN3"/>
<proteinExistence type="inferred from homology"/>
<protein>
    <submittedName>
        <fullName evidence="8">Cyclopentanone 1,2-monooxygenase</fullName>
    </submittedName>
</protein>
<evidence type="ECO:0000256" key="1">
    <source>
        <dbReference type="ARBA" id="ARBA00001974"/>
    </source>
</evidence>
<dbReference type="PROSITE" id="PS51257">
    <property type="entry name" value="PROKAR_LIPOPROTEIN"/>
    <property type="match status" value="1"/>
</dbReference>
<evidence type="ECO:0000256" key="4">
    <source>
        <dbReference type="ARBA" id="ARBA00022827"/>
    </source>
</evidence>
<evidence type="ECO:0000256" key="3">
    <source>
        <dbReference type="ARBA" id="ARBA00022630"/>
    </source>
</evidence>
<dbReference type="EMBL" id="SDAQ01000143">
    <property type="protein sequence ID" value="KAI3534604.1"/>
    <property type="molecule type" value="Genomic_DNA"/>
</dbReference>
<comment type="similarity">
    <text evidence="2">Belongs to the FAD-binding monooxygenase family.</text>
</comment>
<keyword evidence="7" id="KW-0503">Monooxygenase</keyword>
<dbReference type="Pfam" id="PF13450">
    <property type="entry name" value="NAD_binding_8"/>
    <property type="match status" value="1"/>
</dbReference>
<evidence type="ECO:0000313" key="8">
    <source>
        <dbReference type="EMBL" id="KAI3534604.1"/>
    </source>
</evidence>
<evidence type="ECO:0000256" key="2">
    <source>
        <dbReference type="ARBA" id="ARBA00010139"/>
    </source>
</evidence>
<evidence type="ECO:0000256" key="6">
    <source>
        <dbReference type="ARBA" id="ARBA00023002"/>
    </source>
</evidence>
<keyword evidence="4" id="KW-0274">FAD</keyword>
<accession>A0A9Q0AYN3</accession>
<evidence type="ECO:0000256" key="7">
    <source>
        <dbReference type="ARBA" id="ARBA00023033"/>
    </source>
</evidence>
<dbReference type="Gene3D" id="3.50.50.60">
    <property type="entry name" value="FAD/NAD(P)-binding domain"/>
    <property type="match status" value="3"/>
</dbReference>
<keyword evidence="9" id="KW-1185">Reference proteome</keyword>
<dbReference type="OrthoDB" id="66881at2759"/>
<dbReference type="SUPFAM" id="SSF51905">
    <property type="entry name" value="FAD/NAD(P)-binding domain"/>
    <property type="match status" value="2"/>
</dbReference>
<dbReference type="Proteomes" id="UP001056436">
    <property type="component" value="Unassembled WGS sequence"/>
</dbReference>
<sequence length="525" mass="59669">MEGQKANKLEADVIIVGAGFSGCYALFKVREAGFSAKILERGDDFGGVWHFNRYPGARVDSDTPAYQFSLPRVWADFHFTERFPGCEEIRRYFRHVDATLSLRQDTIFDAQDDQGATRDVQACDIRMRLDEQAVHATFSNQDLFDGLVIHPSAWPDKLSLTGKKIGIVGQGASGLQIVQELAPLDCELTVFVRNPCIAVPMHQRQLSYRESEEMKHYYDAIFAKAKFGSSSALPYNQNSDSLLRATETERNDLFERLWNRGGLGLTQSNYRDIVLDEKANACLYDFWVRKTRSRMTDPDKMDIVAPLQQFEWFGSTRVNLETNYYEALDQPNVKVVNLKETPIRSFDRHGILAGSSDVATHHDLDVVIMATGYDGVTGSLLDMNIHGKNGVRLKDVWRSGISTYLGMMIPNMPNAFVLYGPQGPTTQTNAPPFIELQVDWVMRLLERMRRDKLHSIEPAEESCRSWKRLVTNAFESTLFRDSTAWWTGANVPHKRVEPLVYLGGVQAWRQSCDRSLHDWGNFIVS</sequence>
<evidence type="ECO:0000313" key="9">
    <source>
        <dbReference type="Proteomes" id="UP001056436"/>
    </source>
</evidence>
<dbReference type="GO" id="GO:0004497">
    <property type="term" value="F:monooxygenase activity"/>
    <property type="evidence" value="ECO:0007669"/>
    <property type="project" value="UniProtKB-KW"/>
</dbReference>
<dbReference type="PRINTS" id="PR00411">
    <property type="entry name" value="PNDRDTASEI"/>
</dbReference>
<dbReference type="InterPro" id="IPR050775">
    <property type="entry name" value="FAD-binding_Monooxygenases"/>
</dbReference>
<dbReference type="InterPro" id="IPR036188">
    <property type="entry name" value="FAD/NAD-bd_sf"/>
</dbReference>
<name>A0A9Q0AYN3_9PEZI</name>
<gene>
    <name evidence="8" type="ORF">CABS02_13185</name>
</gene>
<reference evidence="8" key="1">
    <citation type="submission" date="2019-01" db="EMBL/GenBank/DDBJ databases">
        <title>Colletotrichum abscissum LGMF1257.</title>
        <authorList>
            <person name="Baroncelli R."/>
        </authorList>
    </citation>
    <scope>NUCLEOTIDE SEQUENCE</scope>
    <source>
        <strain evidence="8">Ca142</strain>
    </source>
</reference>
<keyword evidence="6" id="KW-0560">Oxidoreductase</keyword>
<evidence type="ECO:0000256" key="5">
    <source>
        <dbReference type="ARBA" id="ARBA00022857"/>
    </source>
</evidence>
<dbReference type="PANTHER" id="PTHR43098:SF3">
    <property type="entry name" value="L-ORNITHINE N(5)-MONOOXYGENASE-RELATED"/>
    <property type="match status" value="1"/>
</dbReference>
<dbReference type="PANTHER" id="PTHR43098">
    <property type="entry name" value="L-ORNITHINE N(5)-MONOOXYGENASE-RELATED"/>
    <property type="match status" value="1"/>
</dbReference>
<comment type="caution">
    <text evidence="8">The sequence shown here is derived from an EMBL/GenBank/DDBJ whole genome shotgun (WGS) entry which is preliminary data.</text>
</comment>
<comment type="cofactor">
    <cofactor evidence="1">
        <name>FAD</name>
        <dbReference type="ChEBI" id="CHEBI:57692"/>
    </cofactor>
</comment>
<keyword evidence="3" id="KW-0285">Flavoprotein</keyword>
<keyword evidence="5" id="KW-0521">NADP</keyword>
<organism evidence="8 9">
    <name type="scientific">Colletotrichum abscissum</name>
    <dbReference type="NCBI Taxonomy" id="1671311"/>
    <lineage>
        <taxon>Eukaryota</taxon>
        <taxon>Fungi</taxon>
        <taxon>Dikarya</taxon>
        <taxon>Ascomycota</taxon>
        <taxon>Pezizomycotina</taxon>
        <taxon>Sordariomycetes</taxon>
        <taxon>Hypocreomycetidae</taxon>
        <taxon>Glomerellales</taxon>
        <taxon>Glomerellaceae</taxon>
        <taxon>Colletotrichum</taxon>
        <taxon>Colletotrichum acutatum species complex</taxon>
    </lineage>
</organism>